<evidence type="ECO:0000256" key="1">
    <source>
        <dbReference type="SAM" id="MobiDB-lite"/>
    </source>
</evidence>
<proteinExistence type="predicted"/>
<gene>
    <name evidence="2" type="ORF">DV706_20585</name>
</gene>
<keyword evidence="2" id="KW-0614">Plasmid</keyword>
<feature type="region of interest" description="Disordered" evidence="1">
    <location>
        <begin position="1"/>
        <end position="20"/>
    </location>
</feature>
<accession>A0A4D6HTX9</accession>
<organism evidence="2 3">
    <name type="scientific">Natronorubrum bangense</name>
    <dbReference type="NCBI Taxonomy" id="61858"/>
    <lineage>
        <taxon>Archaea</taxon>
        <taxon>Methanobacteriati</taxon>
        <taxon>Methanobacteriota</taxon>
        <taxon>Stenosarchaea group</taxon>
        <taxon>Halobacteria</taxon>
        <taxon>Halobacteriales</taxon>
        <taxon>Natrialbaceae</taxon>
        <taxon>Natronorubrum</taxon>
    </lineage>
</organism>
<geneLocation type="plasmid" evidence="2 3">
    <name>unnamed3</name>
</geneLocation>
<dbReference type="Proteomes" id="UP000296822">
    <property type="component" value="Plasmid unnamed3"/>
</dbReference>
<name>A0A4D6HTX9_9EURY</name>
<dbReference type="AlphaFoldDB" id="A0A4D6HTX9"/>
<protein>
    <submittedName>
        <fullName evidence="2">Uncharacterized protein</fullName>
    </submittedName>
</protein>
<evidence type="ECO:0000313" key="3">
    <source>
        <dbReference type="Proteomes" id="UP000296822"/>
    </source>
</evidence>
<dbReference type="EMBL" id="CP031308">
    <property type="protein sequence ID" value="QCC56935.1"/>
    <property type="molecule type" value="Genomic_DNA"/>
</dbReference>
<reference evidence="2 3" key="1">
    <citation type="journal article" date="2019" name="Nat. Commun.">
        <title>A new type of DNA phosphorothioation-based antiviral system in archaea.</title>
        <authorList>
            <person name="Xiong L."/>
            <person name="Liu S."/>
            <person name="Chen S."/>
            <person name="Xiao Y."/>
            <person name="Zhu B."/>
            <person name="Gao Y."/>
            <person name="Zhang Y."/>
            <person name="Chen B."/>
            <person name="Luo J."/>
            <person name="Deng Z."/>
            <person name="Chen X."/>
            <person name="Wang L."/>
            <person name="Chen S."/>
        </authorList>
    </citation>
    <scope>NUCLEOTIDE SEQUENCE [LARGE SCALE GENOMIC DNA]</scope>
    <source>
        <strain evidence="2 3">JCM 10635</strain>
        <plasmid evidence="2 3">unnamed3</plasmid>
    </source>
</reference>
<dbReference type="KEGG" id="nbg:DV706_20585"/>
<sequence>MLTTVALDTDPQSGPDARNGLKLAARSGRVGARFWLDGLPETLSLAPQGALTKARARAHRWFCRSLSSENRDVAASRCRALSAFGILENSNVK</sequence>
<evidence type="ECO:0000313" key="2">
    <source>
        <dbReference type="EMBL" id="QCC56935.1"/>
    </source>
</evidence>